<dbReference type="Pfam" id="PF05219">
    <property type="entry name" value="DREV"/>
    <property type="match status" value="2"/>
</dbReference>
<name>A0A7S1M891_NEODS</name>
<evidence type="ECO:0000256" key="1">
    <source>
        <dbReference type="SAM" id="MobiDB-lite"/>
    </source>
</evidence>
<dbReference type="CDD" id="cd02440">
    <property type="entry name" value="AdoMet_MTases"/>
    <property type="match status" value="1"/>
</dbReference>
<feature type="region of interest" description="Disordered" evidence="1">
    <location>
        <begin position="18"/>
        <end position="56"/>
    </location>
</feature>
<evidence type="ECO:0008006" key="3">
    <source>
        <dbReference type="Google" id="ProtNLM"/>
    </source>
</evidence>
<organism evidence="2">
    <name type="scientific">Neobodo designis</name>
    <name type="common">Flagellated protozoan</name>
    <name type="synonym">Bodo designis</name>
    <dbReference type="NCBI Taxonomy" id="312471"/>
    <lineage>
        <taxon>Eukaryota</taxon>
        <taxon>Discoba</taxon>
        <taxon>Euglenozoa</taxon>
        <taxon>Kinetoplastea</taxon>
        <taxon>Metakinetoplastina</taxon>
        <taxon>Neobodonida</taxon>
        <taxon>Neobodo</taxon>
    </lineage>
</organism>
<proteinExistence type="predicted"/>
<feature type="compositionally biased region" description="Low complexity" evidence="1">
    <location>
        <begin position="35"/>
        <end position="47"/>
    </location>
</feature>
<sequence>MHTALRAFAMQEYRRAQNAASAQGKKDDGDGVASGGAAAPSAPTASTHDLGPANDPRVAPALQYRIRLKLMSEELQRTFVQSTLDAETAAFIRGAKLRRYVTGFISDLLHATCLSRTSANALTFRGGMFVLSSENAERLLAGAAEAAARPARDAADGSSVPLRNASVPLPRFGRWCDIGAGDGGVTAKFAHMCDTVIATEASLPMRWRLLGRGFQVTENIDAGAPYDAVSLFNVLDRCDKPWTLLRDMRRWVKPDGTVVMAVVLPWCPFVEDGNKQKRPSEELPMQGGRCGERVPFEQCVQTLVDNVVKPAGFQVLRWTRVPYLCEGSASYQYYALDDVVLVMRPADPSMTSEAITSVADALLSGAVPPMAPAAAPASSAPM</sequence>
<dbReference type="InterPro" id="IPR029063">
    <property type="entry name" value="SAM-dependent_MTases_sf"/>
</dbReference>
<protein>
    <recommendedName>
        <fullName evidence="3">DREV methyltransferase</fullName>
    </recommendedName>
</protein>
<dbReference type="PANTHER" id="PTHR12890">
    <property type="entry name" value="DREV PROTEIN"/>
    <property type="match status" value="1"/>
</dbReference>
<dbReference type="AlphaFoldDB" id="A0A7S1M891"/>
<dbReference type="PANTHER" id="PTHR12890:SF0">
    <property type="entry name" value="PROTEIN-L-HISTIDINE N-PROS-METHYLTRANSFERASE"/>
    <property type="match status" value="1"/>
</dbReference>
<dbReference type="SUPFAM" id="SSF53335">
    <property type="entry name" value="S-adenosyl-L-methionine-dependent methyltransferases"/>
    <property type="match status" value="1"/>
</dbReference>
<gene>
    <name evidence="2" type="ORF">NDES1114_LOCUS18970</name>
</gene>
<accession>A0A7S1M891</accession>
<dbReference type="Gene3D" id="3.40.50.150">
    <property type="entry name" value="Vaccinia Virus protein VP39"/>
    <property type="match status" value="1"/>
</dbReference>
<reference evidence="2" key="1">
    <citation type="submission" date="2021-01" db="EMBL/GenBank/DDBJ databases">
        <authorList>
            <person name="Corre E."/>
            <person name="Pelletier E."/>
            <person name="Niang G."/>
            <person name="Scheremetjew M."/>
            <person name="Finn R."/>
            <person name="Kale V."/>
            <person name="Holt S."/>
            <person name="Cochrane G."/>
            <person name="Meng A."/>
            <person name="Brown T."/>
            <person name="Cohen L."/>
        </authorList>
    </citation>
    <scope>NUCLEOTIDE SEQUENCE</scope>
    <source>
        <strain evidence="2">CCAP 1951/1</strain>
    </source>
</reference>
<dbReference type="GO" id="GO:0106370">
    <property type="term" value="F:protein-L-histidine N-pros-methyltransferase activity"/>
    <property type="evidence" value="ECO:0007669"/>
    <property type="project" value="InterPro"/>
</dbReference>
<dbReference type="InterPro" id="IPR007884">
    <property type="entry name" value="METL9"/>
</dbReference>
<evidence type="ECO:0000313" key="2">
    <source>
        <dbReference type="EMBL" id="CAD9124201.1"/>
    </source>
</evidence>
<dbReference type="EMBL" id="HBGF01028625">
    <property type="protein sequence ID" value="CAD9124201.1"/>
    <property type="molecule type" value="Transcribed_RNA"/>
</dbReference>